<dbReference type="PANTHER" id="PTHR42686:SF1">
    <property type="entry name" value="GH17980P-RELATED"/>
    <property type="match status" value="1"/>
</dbReference>
<dbReference type="PANTHER" id="PTHR42686">
    <property type="entry name" value="GH17980P-RELATED"/>
    <property type="match status" value="1"/>
</dbReference>
<dbReference type="SUPFAM" id="SSF51430">
    <property type="entry name" value="NAD(P)-linked oxidoreductase"/>
    <property type="match status" value="1"/>
</dbReference>
<accession>A0A918YPN4</accession>
<dbReference type="GO" id="GO:0005829">
    <property type="term" value="C:cytosol"/>
    <property type="evidence" value="ECO:0007669"/>
    <property type="project" value="TreeGrafter"/>
</dbReference>
<proteinExistence type="predicted"/>
<reference evidence="2" key="2">
    <citation type="submission" date="2020-09" db="EMBL/GenBank/DDBJ databases">
        <authorList>
            <person name="Sun Q."/>
            <person name="Ohkuma M."/>
        </authorList>
    </citation>
    <scope>NUCLEOTIDE SEQUENCE</scope>
    <source>
        <strain evidence="2">JCM 4714</strain>
    </source>
</reference>
<evidence type="ECO:0000313" key="3">
    <source>
        <dbReference type="Proteomes" id="UP000655443"/>
    </source>
</evidence>
<gene>
    <name evidence="2" type="ORF">GCM10010339_73570</name>
</gene>
<reference evidence="2" key="1">
    <citation type="journal article" date="2014" name="Int. J. Syst. Evol. Microbiol.">
        <title>Complete genome sequence of Corynebacterium casei LMG S-19264T (=DSM 44701T), isolated from a smear-ripened cheese.</title>
        <authorList>
            <consortium name="US DOE Joint Genome Institute (JGI-PGF)"/>
            <person name="Walter F."/>
            <person name="Albersmeier A."/>
            <person name="Kalinowski J."/>
            <person name="Ruckert C."/>
        </authorList>
    </citation>
    <scope>NUCLEOTIDE SEQUENCE</scope>
    <source>
        <strain evidence="2">JCM 4714</strain>
    </source>
</reference>
<keyword evidence="3" id="KW-1185">Reference proteome</keyword>
<sequence>MLDGLRRAVESGVDLVDTADFYGSGHAERLIGKVLREFPGHTVQVAGKVGHVRGSASHPYAGCRLRHQLEQTLENLYLDALAVYTLDSYDFGLGDQHLDPVIEQLQAMRDLRQIRAVGLRGPDSRDSARHIRRFRELFDRIRPDVVWTQASGLLPLAILEDGEDLGAFTARHGVGLVVASPLAHGALVGGCPARALAALEGRALADADAAAMVIDRGLAELSLRFGGAPSSLVRLALRFTLQAASHAVVVVGVGDERQVEQYFSCLAGPLSDEELAEVQEVFTRIRIGLQDRAGGVPVAGVNV</sequence>
<dbReference type="InterPro" id="IPR023210">
    <property type="entry name" value="NADP_OxRdtase_dom"/>
</dbReference>
<comment type="caution">
    <text evidence="2">The sequence shown here is derived from an EMBL/GenBank/DDBJ whole genome shotgun (WGS) entry which is preliminary data.</text>
</comment>
<evidence type="ECO:0000259" key="1">
    <source>
        <dbReference type="Pfam" id="PF00248"/>
    </source>
</evidence>
<dbReference type="EMBL" id="BMVG01000031">
    <property type="protein sequence ID" value="GHE11963.1"/>
    <property type="molecule type" value="Genomic_DNA"/>
</dbReference>
<dbReference type="AlphaFoldDB" id="A0A918YPN4"/>
<dbReference type="Proteomes" id="UP000655443">
    <property type="component" value="Unassembled WGS sequence"/>
</dbReference>
<dbReference type="InterPro" id="IPR036812">
    <property type="entry name" value="NAD(P)_OxRdtase_dom_sf"/>
</dbReference>
<organism evidence="2 3">
    <name type="scientific">Streptomyces alanosinicus</name>
    <dbReference type="NCBI Taxonomy" id="68171"/>
    <lineage>
        <taxon>Bacteria</taxon>
        <taxon>Bacillati</taxon>
        <taxon>Actinomycetota</taxon>
        <taxon>Actinomycetes</taxon>
        <taxon>Kitasatosporales</taxon>
        <taxon>Streptomycetaceae</taxon>
        <taxon>Streptomyces</taxon>
    </lineage>
</organism>
<dbReference type="GO" id="GO:0016491">
    <property type="term" value="F:oxidoreductase activity"/>
    <property type="evidence" value="ECO:0007669"/>
    <property type="project" value="InterPro"/>
</dbReference>
<protein>
    <submittedName>
        <fullName evidence="2">Oxidoreductase</fullName>
    </submittedName>
</protein>
<evidence type="ECO:0000313" key="2">
    <source>
        <dbReference type="EMBL" id="GHE11963.1"/>
    </source>
</evidence>
<dbReference type="Pfam" id="PF00248">
    <property type="entry name" value="Aldo_ket_red"/>
    <property type="match status" value="1"/>
</dbReference>
<feature type="domain" description="NADP-dependent oxidoreductase" evidence="1">
    <location>
        <begin position="5"/>
        <end position="281"/>
    </location>
</feature>
<dbReference type="InterPro" id="IPR020471">
    <property type="entry name" value="AKR"/>
</dbReference>
<dbReference type="Gene3D" id="3.20.20.100">
    <property type="entry name" value="NADP-dependent oxidoreductase domain"/>
    <property type="match status" value="1"/>
</dbReference>
<name>A0A918YPN4_9ACTN</name>